<dbReference type="InterPro" id="IPR004147">
    <property type="entry name" value="ABC1_dom"/>
</dbReference>
<evidence type="ECO:0000256" key="1">
    <source>
        <dbReference type="ARBA" id="ARBA00009670"/>
    </source>
</evidence>
<proteinExistence type="inferred from homology"/>
<evidence type="ECO:0000313" key="5">
    <source>
        <dbReference type="Proteomes" id="UP001230005"/>
    </source>
</evidence>
<keyword evidence="5" id="KW-1185">Reference proteome</keyword>
<name>A0ABU0A016_9BACI</name>
<keyword evidence="2" id="KW-0812">Transmembrane</keyword>
<feature type="transmembrane region" description="Helical" evidence="2">
    <location>
        <begin position="527"/>
        <end position="553"/>
    </location>
</feature>
<dbReference type="Proteomes" id="UP001230005">
    <property type="component" value="Unassembled WGS sequence"/>
</dbReference>
<organism evidence="4 5">
    <name type="scientific">Evansella vedderi</name>
    <dbReference type="NCBI Taxonomy" id="38282"/>
    <lineage>
        <taxon>Bacteria</taxon>
        <taxon>Bacillati</taxon>
        <taxon>Bacillota</taxon>
        <taxon>Bacilli</taxon>
        <taxon>Bacillales</taxon>
        <taxon>Bacillaceae</taxon>
        <taxon>Evansella</taxon>
    </lineage>
</organism>
<keyword evidence="4" id="KW-0830">Ubiquinone</keyword>
<evidence type="ECO:0000313" key="4">
    <source>
        <dbReference type="EMBL" id="MDQ0256830.1"/>
    </source>
</evidence>
<reference evidence="4 5" key="1">
    <citation type="submission" date="2023-07" db="EMBL/GenBank/DDBJ databases">
        <title>Genomic Encyclopedia of Type Strains, Phase IV (KMG-IV): sequencing the most valuable type-strain genomes for metagenomic binning, comparative biology and taxonomic classification.</title>
        <authorList>
            <person name="Goeker M."/>
        </authorList>
    </citation>
    <scope>NUCLEOTIDE SEQUENCE [LARGE SCALE GENOMIC DNA]</scope>
    <source>
        <strain evidence="4 5">DSM 9768</strain>
    </source>
</reference>
<dbReference type="PANTHER" id="PTHR10566:SF113">
    <property type="entry name" value="PROTEIN ACTIVITY OF BC1 COMPLEX KINASE 7, CHLOROPLASTIC"/>
    <property type="match status" value="1"/>
</dbReference>
<keyword evidence="2" id="KW-0472">Membrane</keyword>
<gene>
    <name evidence="4" type="ORF">J2S74_004252</name>
</gene>
<dbReference type="InterPro" id="IPR050154">
    <property type="entry name" value="UbiB_kinase"/>
</dbReference>
<sequence length="558" mass="63766">MGRRIRHIQRYRDIGKAFARNGFGFIAKELGLIEMLNIPKRLLIKDTREVHSKTTGERIRLFLEDLGPTFIKMGQLASTRPDIFPPDTIEELEKLQDQVTPLPFEEIKQVLELELNAPIETLFQSFHETPLATASIGQVHYAVLHSGESVAIKIQRPEISDLVKTDLEILQHIAILADSRTEWGRRYGIQEIINEFSKSLRMELDYLNEGRNAEKISKQFEDNKGIFIPKVFREYSSEKILTMEYIKGMKLSDRALTKENGFNRKIVADRFVHAIFHQILMEGFFHGDPHPGNIFVLPDNVVAFMDFGMVGRLTPRMKDHIASLIISMMGRNIDGLIKAITQMGVIPDEVNKDLLRADLEDLQDKYYDVPFSQISLGEAVNDLFSVAFEHDIRIPTDLTLLGKTLLTAEGITEKLDPEISIVKVAEPFGKRLLKERYHPKNIAEKFLRNTIEYGEMLKDLPRSVDDMTTMIKKGKLRMEFSLPDLERVLSKLDHISNRLSFSIVLLAFSIIMTGLIIGSSFGRQSTIIWEIPAIEIGFGVAAIMLIWLFYAIFKSGRF</sequence>
<protein>
    <submittedName>
        <fullName evidence="4">Ubiquinone biosynthesis protein</fullName>
    </submittedName>
</protein>
<feature type="transmembrane region" description="Helical" evidence="2">
    <location>
        <begin position="499"/>
        <end position="521"/>
    </location>
</feature>
<keyword evidence="2" id="KW-1133">Transmembrane helix</keyword>
<accession>A0ABU0A016</accession>
<dbReference type="PANTHER" id="PTHR10566">
    <property type="entry name" value="CHAPERONE-ACTIVITY OF BC1 COMPLEX CABC1 -RELATED"/>
    <property type="match status" value="1"/>
</dbReference>
<dbReference type="CDD" id="cd05121">
    <property type="entry name" value="ABC1_ADCK3-like"/>
    <property type="match status" value="1"/>
</dbReference>
<feature type="domain" description="ABC1 atypical kinase-like" evidence="3">
    <location>
        <begin position="94"/>
        <end position="338"/>
    </location>
</feature>
<comment type="caution">
    <text evidence="4">The sequence shown here is derived from an EMBL/GenBank/DDBJ whole genome shotgun (WGS) entry which is preliminary data.</text>
</comment>
<dbReference type="InterPro" id="IPR011009">
    <property type="entry name" value="Kinase-like_dom_sf"/>
</dbReference>
<dbReference type="SUPFAM" id="SSF56112">
    <property type="entry name" value="Protein kinase-like (PK-like)"/>
    <property type="match status" value="1"/>
</dbReference>
<dbReference type="Pfam" id="PF03109">
    <property type="entry name" value="ABC1"/>
    <property type="match status" value="1"/>
</dbReference>
<evidence type="ECO:0000256" key="2">
    <source>
        <dbReference type="SAM" id="Phobius"/>
    </source>
</evidence>
<evidence type="ECO:0000259" key="3">
    <source>
        <dbReference type="Pfam" id="PF03109"/>
    </source>
</evidence>
<comment type="similarity">
    <text evidence="1">Belongs to the protein kinase superfamily. ADCK protein kinase family.</text>
</comment>
<dbReference type="EMBL" id="JAUSUG010000020">
    <property type="protein sequence ID" value="MDQ0256830.1"/>
    <property type="molecule type" value="Genomic_DNA"/>
</dbReference>